<keyword evidence="1" id="KW-0805">Transcription regulation</keyword>
<dbReference type="InterPro" id="IPR000524">
    <property type="entry name" value="Tscrpt_reg_HTH_GntR"/>
</dbReference>
<dbReference type="EMBL" id="SLUM01000013">
    <property type="protein sequence ID" value="TCL56364.1"/>
    <property type="molecule type" value="Genomic_DNA"/>
</dbReference>
<dbReference type="GO" id="GO:0003700">
    <property type="term" value="F:DNA-binding transcription factor activity"/>
    <property type="evidence" value="ECO:0007669"/>
    <property type="project" value="InterPro"/>
</dbReference>
<comment type="caution">
    <text evidence="5">The sequence shown here is derived from an EMBL/GenBank/DDBJ whole genome shotgun (WGS) entry which is preliminary data.</text>
</comment>
<protein>
    <submittedName>
        <fullName evidence="5">GntR family transcriptional regulator</fullName>
    </submittedName>
</protein>
<dbReference type="AlphaFoldDB" id="A0A4R1QXF5"/>
<gene>
    <name evidence="5" type="ORF">EDD77_11322</name>
</gene>
<dbReference type="SUPFAM" id="SSF64288">
    <property type="entry name" value="Chorismate lyase-like"/>
    <property type="match status" value="1"/>
</dbReference>
<dbReference type="Pfam" id="PF00392">
    <property type="entry name" value="GntR"/>
    <property type="match status" value="1"/>
</dbReference>
<evidence type="ECO:0000256" key="2">
    <source>
        <dbReference type="ARBA" id="ARBA00023125"/>
    </source>
</evidence>
<organism evidence="5 6">
    <name type="scientific">Allofournierella massiliensis</name>
    <dbReference type="NCBI Taxonomy" id="1650663"/>
    <lineage>
        <taxon>Bacteria</taxon>
        <taxon>Bacillati</taxon>
        <taxon>Bacillota</taxon>
        <taxon>Clostridia</taxon>
        <taxon>Eubacteriales</taxon>
        <taxon>Oscillospiraceae</taxon>
        <taxon>Allofournierella</taxon>
    </lineage>
</organism>
<proteinExistence type="predicted"/>
<dbReference type="PANTHER" id="PTHR44846">
    <property type="entry name" value="MANNOSYL-D-GLYCERATE TRANSPORT/METABOLISM SYSTEM REPRESSOR MNGR-RELATED"/>
    <property type="match status" value="1"/>
</dbReference>
<name>A0A4R1QXF5_9FIRM</name>
<dbReference type="SMART" id="SM00866">
    <property type="entry name" value="UTRA"/>
    <property type="match status" value="1"/>
</dbReference>
<dbReference type="InterPro" id="IPR028978">
    <property type="entry name" value="Chorismate_lyase_/UTRA_dom_sf"/>
</dbReference>
<dbReference type="Gene3D" id="1.10.10.10">
    <property type="entry name" value="Winged helix-like DNA-binding domain superfamily/Winged helix DNA-binding domain"/>
    <property type="match status" value="1"/>
</dbReference>
<evidence type="ECO:0000256" key="3">
    <source>
        <dbReference type="ARBA" id="ARBA00023163"/>
    </source>
</evidence>
<dbReference type="GO" id="GO:0045892">
    <property type="term" value="P:negative regulation of DNA-templated transcription"/>
    <property type="evidence" value="ECO:0007669"/>
    <property type="project" value="TreeGrafter"/>
</dbReference>
<evidence type="ECO:0000313" key="5">
    <source>
        <dbReference type="EMBL" id="TCL56364.1"/>
    </source>
</evidence>
<reference evidence="5 6" key="1">
    <citation type="submission" date="2019-03" db="EMBL/GenBank/DDBJ databases">
        <title>Genomic Encyclopedia of Type Strains, Phase IV (KMG-IV): sequencing the most valuable type-strain genomes for metagenomic binning, comparative biology and taxonomic classification.</title>
        <authorList>
            <person name="Goeker M."/>
        </authorList>
    </citation>
    <scope>NUCLEOTIDE SEQUENCE [LARGE SCALE GENOMIC DNA]</scope>
    <source>
        <strain evidence="5 6">DSM 100451</strain>
    </source>
</reference>
<keyword evidence="3" id="KW-0804">Transcription</keyword>
<accession>A0A4R1QXF5</accession>
<keyword evidence="2" id="KW-0238">DNA-binding</keyword>
<evidence type="ECO:0000313" key="6">
    <source>
        <dbReference type="Proteomes" id="UP000295184"/>
    </source>
</evidence>
<dbReference type="CDD" id="cd07377">
    <property type="entry name" value="WHTH_GntR"/>
    <property type="match status" value="1"/>
</dbReference>
<feature type="domain" description="HTH gntR-type" evidence="4">
    <location>
        <begin position="11"/>
        <end position="79"/>
    </location>
</feature>
<dbReference type="OrthoDB" id="9816541at2"/>
<dbReference type="STRING" id="1650663.GCA_001486665_02541"/>
<dbReference type="InterPro" id="IPR036388">
    <property type="entry name" value="WH-like_DNA-bd_sf"/>
</dbReference>
<dbReference type="InterPro" id="IPR036390">
    <property type="entry name" value="WH_DNA-bd_sf"/>
</dbReference>
<dbReference type="Proteomes" id="UP000295184">
    <property type="component" value="Unassembled WGS sequence"/>
</dbReference>
<dbReference type="Gene3D" id="3.40.1410.10">
    <property type="entry name" value="Chorismate lyase-like"/>
    <property type="match status" value="1"/>
</dbReference>
<evidence type="ECO:0000259" key="4">
    <source>
        <dbReference type="PROSITE" id="PS50949"/>
    </source>
</evidence>
<evidence type="ECO:0000256" key="1">
    <source>
        <dbReference type="ARBA" id="ARBA00023015"/>
    </source>
</evidence>
<sequence>MVMKKDETSRRASWSVIAEQLEYWIESGRLQAGQRLPSEESLAKELGCHRDTLRTAIRCLAGEGKLTRRKGSGFTVAMPRFRRNLYDFEPLWYFLQQNRRQFTSRVISMERLKPVPRVARLLKLNEAGEAYRLCRLRFLDGTPAILETTYLSALRVRDLERFDLAKNSLFEIMATEYGIYADSGNQTLSITYADEMEAELLQIPVLQPLLLLRGVTRDDYGIPIESFSAVIRNDQFGFEGILRAGEPDSRELV</sequence>
<dbReference type="PROSITE" id="PS50949">
    <property type="entry name" value="HTH_GNTR"/>
    <property type="match status" value="1"/>
</dbReference>
<dbReference type="InterPro" id="IPR050679">
    <property type="entry name" value="Bact_HTH_transcr_reg"/>
</dbReference>
<dbReference type="SUPFAM" id="SSF46785">
    <property type="entry name" value="Winged helix' DNA-binding domain"/>
    <property type="match status" value="1"/>
</dbReference>
<dbReference type="InterPro" id="IPR011663">
    <property type="entry name" value="UTRA"/>
</dbReference>
<dbReference type="PRINTS" id="PR00035">
    <property type="entry name" value="HTHGNTR"/>
</dbReference>
<dbReference type="PANTHER" id="PTHR44846:SF1">
    <property type="entry name" value="MANNOSYL-D-GLYCERATE TRANSPORT_METABOLISM SYSTEM REPRESSOR MNGR-RELATED"/>
    <property type="match status" value="1"/>
</dbReference>
<dbReference type="SMART" id="SM00345">
    <property type="entry name" value="HTH_GNTR"/>
    <property type="match status" value="1"/>
</dbReference>
<dbReference type="GO" id="GO:0003677">
    <property type="term" value="F:DNA binding"/>
    <property type="evidence" value="ECO:0007669"/>
    <property type="project" value="UniProtKB-KW"/>
</dbReference>
<dbReference type="Pfam" id="PF07702">
    <property type="entry name" value="UTRA"/>
    <property type="match status" value="1"/>
</dbReference>
<dbReference type="RefSeq" id="WP_058965524.1">
    <property type="nucleotide sequence ID" value="NZ_CABKVM010000018.1"/>
</dbReference>